<accession>A0A0C9V2W9</accession>
<dbReference type="EMBL" id="KN837182">
    <property type="protein sequence ID" value="KIJ36047.1"/>
    <property type="molecule type" value="Genomic_DNA"/>
</dbReference>
<dbReference type="Proteomes" id="UP000054279">
    <property type="component" value="Unassembled WGS sequence"/>
</dbReference>
<dbReference type="HOGENOM" id="CLU_560390_0_0_1"/>
<evidence type="ECO:0000313" key="2">
    <source>
        <dbReference type="Proteomes" id="UP000054279"/>
    </source>
</evidence>
<keyword evidence="2" id="KW-1185">Reference proteome</keyword>
<name>A0A0C9V2W9_SPHS4</name>
<dbReference type="AlphaFoldDB" id="A0A0C9V2W9"/>
<sequence>MSLAINQPVSSTPPLDIPADVLDSLMLQEHSMLVAFIWDFKFISESIMDRSSRATLISLRSTCRCVRHATEGYCRREYSIKNLLLKFFDNPYAFRIMMSKTGSFISGSQALQFAEGISWSGSDLDVYTNGSGVAPLFGFLYRQDYQYIRTSYSRQAPDSIHREYMPHRNNELETVSTFTKIVEVKVPFDPVAALEVPVTDDISADNDSESIHSASSSVVNSDVDETLIIQIMGAQTNAISVILDFHSTLVMNIITCDDFISLSLNEESPARKGIAKYRSRGYNMLFGIGDASVAVFGTRTRCIGDPHTWVLPLEPVIRHEVIYRAWDINNVMTNTWDFVPADSVNLSFRVMFETFSSRILRWNYAISPTILPMMILFEEEIRNKVYLSLSPKARNGFDLAASNIADDRAFWARLDDDIYDHTIITMDCLW</sequence>
<reference evidence="1 2" key="1">
    <citation type="submission" date="2014-06" db="EMBL/GenBank/DDBJ databases">
        <title>Evolutionary Origins and Diversification of the Mycorrhizal Mutualists.</title>
        <authorList>
            <consortium name="DOE Joint Genome Institute"/>
            <consortium name="Mycorrhizal Genomics Consortium"/>
            <person name="Kohler A."/>
            <person name="Kuo A."/>
            <person name="Nagy L.G."/>
            <person name="Floudas D."/>
            <person name="Copeland A."/>
            <person name="Barry K.W."/>
            <person name="Cichocki N."/>
            <person name="Veneault-Fourrey C."/>
            <person name="LaButti K."/>
            <person name="Lindquist E.A."/>
            <person name="Lipzen A."/>
            <person name="Lundell T."/>
            <person name="Morin E."/>
            <person name="Murat C."/>
            <person name="Riley R."/>
            <person name="Ohm R."/>
            <person name="Sun H."/>
            <person name="Tunlid A."/>
            <person name="Henrissat B."/>
            <person name="Grigoriev I.V."/>
            <person name="Hibbett D.S."/>
            <person name="Martin F."/>
        </authorList>
    </citation>
    <scope>NUCLEOTIDE SEQUENCE [LARGE SCALE GENOMIC DNA]</scope>
    <source>
        <strain evidence="1 2">SS14</strain>
    </source>
</reference>
<gene>
    <name evidence="1" type="ORF">M422DRAFT_261595</name>
</gene>
<protein>
    <submittedName>
        <fullName evidence="1">Uncharacterized protein</fullName>
    </submittedName>
</protein>
<dbReference type="OrthoDB" id="3041043at2759"/>
<organism evidence="1 2">
    <name type="scientific">Sphaerobolus stellatus (strain SS14)</name>
    <dbReference type="NCBI Taxonomy" id="990650"/>
    <lineage>
        <taxon>Eukaryota</taxon>
        <taxon>Fungi</taxon>
        <taxon>Dikarya</taxon>
        <taxon>Basidiomycota</taxon>
        <taxon>Agaricomycotina</taxon>
        <taxon>Agaricomycetes</taxon>
        <taxon>Phallomycetidae</taxon>
        <taxon>Geastrales</taxon>
        <taxon>Sphaerobolaceae</taxon>
        <taxon>Sphaerobolus</taxon>
    </lineage>
</organism>
<evidence type="ECO:0000313" key="1">
    <source>
        <dbReference type="EMBL" id="KIJ36047.1"/>
    </source>
</evidence>
<proteinExistence type="predicted"/>